<accession>A0ABW2G6T6</accession>
<sequence length="164" mass="16658">MINIPISTGHDQAGVLGDLNGPAVCVAPIDPLSPDDTVRREAAGRKIDADGCQAFGAVLLIELAHDGTLKAWERIGAAGMLAASDGYREAGVAVLIGLAEDSTAGGHPRGLAAKAVCEVDGGRDTGAVLLVRLAEDGALDTYGRCRPPGRSAGWTGTGTRPFVS</sequence>
<reference evidence="2" key="1">
    <citation type="journal article" date="2019" name="Int. J. Syst. Evol. Microbiol.">
        <title>The Global Catalogue of Microorganisms (GCM) 10K type strain sequencing project: providing services to taxonomists for standard genome sequencing and annotation.</title>
        <authorList>
            <consortium name="The Broad Institute Genomics Platform"/>
            <consortium name="The Broad Institute Genome Sequencing Center for Infectious Disease"/>
            <person name="Wu L."/>
            <person name="Ma J."/>
        </authorList>
    </citation>
    <scope>NUCLEOTIDE SEQUENCE [LARGE SCALE GENOMIC DNA]</scope>
    <source>
        <strain evidence="2">CGMCC 1.12859</strain>
    </source>
</reference>
<comment type="caution">
    <text evidence="1">The sequence shown here is derived from an EMBL/GenBank/DDBJ whole genome shotgun (WGS) entry which is preliminary data.</text>
</comment>
<dbReference type="RefSeq" id="WP_345709437.1">
    <property type="nucleotide sequence ID" value="NZ_BAABKV010000001.1"/>
</dbReference>
<proteinExistence type="predicted"/>
<evidence type="ECO:0000313" key="1">
    <source>
        <dbReference type="EMBL" id="MFC7185241.1"/>
    </source>
</evidence>
<protein>
    <submittedName>
        <fullName evidence="1">Uncharacterized protein</fullName>
    </submittedName>
</protein>
<gene>
    <name evidence="1" type="ORF">ACFQMG_37445</name>
</gene>
<evidence type="ECO:0000313" key="2">
    <source>
        <dbReference type="Proteomes" id="UP001596435"/>
    </source>
</evidence>
<keyword evidence="2" id="KW-1185">Reference proteome</keyword>
<dbReference type="Proteomes" id="UP001596435">
    <property type="component" value="Unassembled WGS sequence"/>
</dbReference>
<organism evidence="1 2">
    <name type="scientific">Kitasatospora paranensis</name>
    <dbReference type="NCBI Taxonomy" id="258053"/>
    <lineage>
        <taxon>Bacteria</taxon>
        <taxon>Bacillati</taxon>
        <taxon>Actinomycetota</taxon>
        <taxon>Actinomycetes</taxon>
        <taxon>Kitasatosporales</taxon>
        <taxon>Streptomycetaceae</taxon>
        <taxon>Kitasatospora</taxon>
    </lineage>
</organism>
<name>A0ABW2G6T6_9ACTN</name>
<dbReference type="EMBL" id="JBHTAJ010000164">
    <property type="protein sequence ID" value="MFC7185241.1"/>
    <property type="molecule type" value="Genomic_DNA"/>
</dbReference>